<dbReference type="AlphaFoldDB" id="X0PBU5"/>
<reference evidence="1" key="1">
    <citation type="journal article" date="2014" name="Genome Announc.">
        <title>Draft Genome Sequences of Two Lactobacillus Strains, L. farraginis JCM 14108T and L. composti JCM 14202T, Isolated from Compost of Distilled Shochu Residue.</title>
        <authorList>
            <person name="Yuki M."/>
            <person name="Oshima K."/>
            <person name="Suda W."/>
            <person name="Kitahara M."/>
            <person name="Kitamura K."/>
            <person name="Iida T."/>
            <person name="Hattori M."/>
            <person name="Ohkuma M."/>
        </authorList>
    </citation>
    <scope>NUCLEOTIDE SEQUENCE [LARGE SCALE GENOMIC DNA]</scope>
    <source>
        <strain evidence="1">JCM 14108</strain>
    </source>
</reference>
<gene>
    <name evidence="1" type="ORF">JCM14108_2839</name>
</gene>
<dbReference type="EMBL" id="BAKI01000046">
    <property type="protein sequence ID" value="GAF37779.1"/>
    <property type="molecule type" value="Genomic_DNA"/>
</dbReference>
<name>X0PBU5_9LACO</name>
<comment type="caution">
    <text evidence="1">The sequence shown here is derived from an EMBL/GenBank/DDBJ whole genome shotgun (WGS) entry which is preliminary data.</text>
</comment>
<organism evidence="1 2">
    <name type="scientific">Lentilactobacillus farraginis DSM 18382 = JCM 14108</name>
    <dbReference type="NCBI Taxonomy" id="1423743"/>
    <lineage>
        <taxon>Bacteria</taxon>
        <taxon>Bacillati</taxon>
        <taxon>Bacillota</taxon>
        <taxon>Bacilli</taxon>
        <taxon>Lactobacillales</taxon>
        <taxon>Lactobacillaceae</taxon>
        <taxon>Lentilactobacillus</taxon>
    </lineage>
</organism>
<sequence>MNNESFQVTGDHLSKAEKLKLMYAAIEDFEDYLGQTVQRCFSLNLLCLLFGITPTDRHNILQAFKKLAVNHKTDLSDLPKYQRAISSPGTKFLDSQEITIQFITAAANSSLPELKGLADNLLKHTKLNLQ</sequence>
<evidence type="ECO:0000313" key="2">
    <source>
        <dbReference type="Proteomes" id="UP000019488"/>
    </source>
</evidence>
<accession>X0PBU5</accession>
<protein>
    <submittedName>
        <fullName evidence="1">Uncharacterized protein</fullName>
    </submittedName>
</protein>
<evidence type="ECO:0000313" key="1">
    <source>
        <dbReference type="EMBL" id="GAF37779.1"/>
    </source>
</evidence>
<dbReference type="Proteomes" id="UP000019488">
    <property type="component" value="Unassembled WGS sequence"/>
</dbReference>
<proteinExistence type="predicted"/>
<dbReference type="STRING" id="1423743.FD41_GL001017"/>